<organism evidence="2 3">
    <name type="scientific">Cyanidiococcus yangmingshanensis</name>
    <dbReference type="NCBI Taxonomy" id="2690220"/>
    <lineage>
        <taxon>Eukaryota</taxon>
        <taxon>Rhodophyta</taxon>
        <taxon>Bangiophyceae</taxon>
        <taxon>Cyanidiales</taxon>
        <taxon>Cyanidiaceae</taxon>
        <taxon>Cyanidiococcus</taxon>
    </lineage>
</organism>
<dbReference type="EMBL" id="VWRR01000001">
    <property type="protein sequence ID" value="KAF6005480.1"/>
    <property type="molecule type" value="Genomic_DNA"/>
</dbReference>
<dbReference type="OrthoDB" id="10487943at2759"/>
<accession>A0A7J7IRV5</accession>
<name>A0A7J7IRV5_9RHOD</name>
<keyword evidence="3" id="KW-1185">Reference proteome</keyword>
<dbReference type="AlphaFoldDB" id="A0A7J7IRV5"/>
<evidence type="ECO:0000313" key="2">
    <source>
        <dbReference type="EMBL" id="KAF6005480.1"/>
    </source>
</evidence>
<comment type="caution">
    <text evidence="2">The sequence shown here is derived from an EMBL/GenBank/DDBJ whole genome shotgun (WGS) entry which is preliminary data.</text>
</comment>
<dbReference type="Proteomes" id="UP000530660">
    <property type="component" value="Unassembled WGS sequence"/>
</dbReference>
<dbReference type="Gene3D" id="2.40.50.1060">
    <property type="match status" value="1"/>
</dbReference>
<sequence>MLPRTLSESPLWKRVRLEERLSLSPAVMRSDYALFSAIRRQLLRRLFRYDPILQGAIVLLQALPPQGTRRERSQQTHDWISPESMLDIWATDRGFLHIHIHVDALVFTPFVPVGRIGTDSPGETVSRAPPRLYGRVVFFGARHIALRVFGIFHAAIGKEDMCGRYQREKDCWTCLDRSETSGATTQEADLRLGHVVCFQVKDVQLAANGLFLIRGSTQGTQANENVYASARGAASGSSSSPSLEYTLPDEELFEDKLLQADVERFLRIAKQATSTGERLMASALNQLVDLDKLWVAAPAKAPTDTSTSLMDFEDYGTATDALDRESIWSSTPGFSSSIGDEDLDTSSANSGAIYNSLFSLGDDSMDPLAELAAASDAQQFDERMISPETSVALQSSTRKRPMRESTRT</sequence>
<gene>
    <name evidence="2" type="ORF">F1559_005084</name>
</gene>
<evidence type="ECO:0000313" key="3">
    <source>
        <dbReference type="Proteomes" id="UP000530660"/>
    </source>
</evidence>
<proteinExistence type="predicted"/>
<feature type="compositionally biased region" description="Polar residues" evidence="1">
    <location>
        <begin position="387"/>
        <end position="396"/>
    </location>
</feature>
<protein>
    <submittedName>
        <fullName evidence="2">Uncharacterized protein</fullName>
    </submittedName>
</protein>
<evidence type="ECO:0000256" key="1">
    <source>
        <dbReference type="SAM" id="MobiDB-lite"/>
    </source>
</evidence>
<reference evidence="2 3" key="1">
    <citation type="journal article" date="2020" name="J. Phycol.">
        <title>Comparative genome analysis reveals Cyanidiococcus gen. nov., a new extremophilic red algal genus sister to Cyanidioschyzon (Cyanidioschyzonaceae, Rhodophyta).</title>
        <authorList>
            <person name="Liu S.-L."/>
            <person name="Chiang Y.-R."/>
            <person name="Yoon H.S."/>
            <person name="Fu H.-Y."/>
        </authorList>
    </citation>
    <scope>NUCLEOTIDE SEQUENCE [LARGE SCALE GENOMIC DNA]</scope>
    <source>
        <strain evidence="2 3">THAL066</strain>
    </source>
</reference>
<feature type="region of interest" description="Disordered" evidence="1">
    <location>
        <begin position="380"/>
        <end position="408"/>
    </location>
</feature>